<dbReference type="PANTHER" id="PTHR47313:SF1">
    <property type="entry name" value="RIBOSOMAL RNA LARGE SUBUNIT METHYLTRANSFERASE K_L"/>
    <property type="match status" value="1"/>
</dbReference>
<dbReference type="InterPro" id="IPR002052">
    <property type="entry name" value="DNA_methylase_N6_adenine_CS"/>
</dbReference>
<dbReference type="InterPro" id="IPR000241">
    <property type="entry name" value="RlmKL-like_Mtase"/>
</dbReference>
<dbReference type="EC" id="2.1.1.173" evidence="6"/>
<keyword evidence="2 6" id="KW-0698">rRNA processing</keyword>
<dbReference type="GO" id="GO:0003723">
    <property type="term" value="F:RNA binding"/>
    <property type="evidence" value="ECO:0007669"/>
    <property type="project" value="UniProtKB-UniRule"/>
</dbReference>
<dbReference type="PIRSF" id="PIRSF037618">
    <property type="entry name" value="RNA_Mtase_bacteria_prd"/>
    <property type="match status" value="1"/>
</dbReference>
<comment type="caution">
    <text evidence="9">The sequence shown here is derived from an EMBL/GenBank/DDBJ whole genome shotgun (WGS) entry which is preliminary data.</text>
</comment>
<keyword evidence="3 6" id="KW-0489">Methyltransferase</keyword>
<keyword evidence="7" id="KW-0694">RNA-binding</keyword>
<dbReference type="InterPro" id="IPR029063">
    <property type="entry name" value="SAM-dependent_MTases_sf"/>
</dbReference>
<dbReference type="NCBIfam" id="NF008748">
    <property type="entry name" value="PRK11783.1"/>
    <property type="match status" value="1"/>
</dbReference>
<evidence type="ECO:0000259" key="8">
    <source>
        <dbReference type="PROSITE" id="PS51165"/>
    </source>
</evidence>
<evidence type="ECO:0000256" key="7">
    <source>
        <dbReference type="PROSITE-ProRule" id="PRU00529"/>
    </source>
</evidence>
<dbReference type="Pfam" id="PF01170">
    <property type="entry name" value="UPF0020"/>
    <property type="match status" value="1"/>
</dbReference>
<proteinExistence type="inferred from homology"/>
<evidence type="ECO:0000256" key="5">
    <source>
        <dbReference type="ARBA" id="ARBA00022691"/>
    </source>
</evidence>
<keyword evidence="5 6" id="KW-0949">S-adenosyl-L-methionine</keyword>
<dbReference type="Gene3D" id="3.30.750.80">
    <property type="entry name" value="RNA methyltransferase domain (HRMD) like"/>
    <property type="match status" value="1"/>
</dbReference>
<keyword evidence="10" id="KW-1185">Reference proteome</keyword>
<dbReference type="EMBL" id="PIPQ01000001">
    <property type="protein sequence ID" value="RUO44148.1"/>
    <property type="molecule type" value="Genomic_DNA"/>
</dbReference>
<feature type="domain" description="THUMP" evidence="8">
    <location>
        <begin position="76"/>
        <end position="186"/>
    </location>
</feature>
<dbReference type="InterPro" id="IPR019614">
    <property type="entry name" value="SAM-dep_methyl-trfase"/>
</dbReference>
<dbReference type="HAMAP" id="MF_01858">
    <property type="entry name" value="23SrRNA_methyltr_KL"/>
    <property type="match status" value="1"/>
</dbReference>
<dbReference type="Gene3D" id="3.40.50.150">
    <property type="entry name" value="Vaccinia Virus protein VP39"/>
    <property type="match status" value="2"/>
</dbReference>
<protein>
    <recommendedName>
        <fullName evidence="6">Ribosomal RNA large subunit methyltransferase K/L</fullName>
    </recommendedName>
    <domain>
        <recommendedName>
            <fullName evidence="6">23S rRNA m2G2445 methyltransferase</fullName>
            <ecNumber evidence="6">2.1.1.173</ecNumber>
        </recommendedName>
        <alternativeName>
            <fullName evidence="6">rRNA (guanine-N(2)-)-methyltransferase RlmL</fullName>
        </alternativeName>
    </domain>
    <domain>
        <recommendedName>
            <fullName evidence="6">23S rRNA m7G2069 methyltransferase</fullName>
            <ecNumber evidence="6">2.1.1.264</ecNumber>
        </recommendedName>
        <alternativeName>
            <fullName evidence="6">rRNA (guanine-N(7)-)-methyltransferase RlmK</fullName>
        </alternativeName>
    </domain>
</protein>
<dbReference type="PROSITE" id="PS01261">
    <property type="entry name" value="UPF0020"/>
    <property type="match status" value="1"/>
</dbReference>
<accession>A0A432X9S3</accession>
<dbReference type="GO" id="GO:0070043">
    <property type="term" value="F:rRNA (guanine-N7-)-methyltransferase activity"/>
    <property type="evidence" value="ECO:0007669"/>
    <property type="project" value="UniProtKB-UniRule"/>
</dbReference>
<sequence>MCCLCVHIGLKSYNRHSLAEQVYYAPLKRTDGLMYQFYISCAHGLEELLSAELSQQPVSEVKLTHGGVTCKGDLAAAYSLCLNLRTASRVLLHLHEGPVSDRESLLRESTKVPWGSYVNGDDSFVVRFSGTNDALRHTGFSAQVVKDGYLDYWRTFDQRPAVDRDEAGVMVVVQLGKENANFYLDLSGSGMHERGYRHGTGQAPIRETLAAAVVQRSLNSLAEPTPSAVVDPFCGSGTLLLEAAMLLTDCAPGLLREHWGFFGLKAHDQGLWEETLAAAEQRFAAGKASCTTTFYGSDLEPKVLAQAAASAELLGLADLFQFERLDAATADLVSFVGEQANGLLVTNPPYGERLETPLSAHVLFRNFGAVLYQLEGTWNASVLAPSDVLLKSLRLRAWKKYNFNNGPISVRLAVYKLEGQKQLGAKDNTDIANRLKKNWQQRRKWAKREGVEAFRVYDADLPDYNAAIDYYNDHLVVQEYAAPADIPDHVAENRFWDLIDAILAVLPIDPDNIHTKQRRRQKGLAQYNKKNTAEDDAVVFQTREYNAAFWVNMTQYLDTGLFLDHRLVRKDIQKRAANKRVLNLFGYTGSASVHAALGGATEVTTVDMSRTYLNWAKDNFRLNHLTINKHAFIQADCLQWLSDMQGSGQQWDLIFLDPPTFSNSKRMEDTFDIQRDHLDVLRQVKSLLAPGGLLIFSTNKRRFKLDQAGLAELALKADERTHATTSEDFKRQRAIHYCWYIEHA</sequence>
<keyword evidence="4 6" id="KW-0808">Transferase</keyword>
<reference evidence="9 10" key="1">
    <citation type="journal article" date="2011" name="Front. Microbiol.">
        <title>Genomic signatures of strain selection and enhancement in Bacillus atrophaeus var. globigii, a historical biowarfare simulant.</title>
        <authorList>
            <person name="Gibbons H.S."/>
            <person name="Broomall S.M."/>
            <person name="McNew L.A."/>
            <person name="Daligault H."/>
            <person name="Chapman C."/>
            <person name="Bruce D."/>
            <person name="Karavis M."/>
            <person name="Krepps M."/>
            <person name="McGregor P.A."/>
            <person name="Hong C."/>
            <person name="Park K.H."/>
            <person name="Akmal A."/>
            <person name="Feldman A."/>
            <person name="Lin J.S."/>
            <person name="Chang W.E."/>
            <person name="Higgs B.W."/>
            <person name="Demirev P."/>
            <person name="Lindquist J."/>
            <person name="Liem A."/>
            <person name="Fochler E."/>
            <person name="Read T.D."/>
            <person name="Tapia R."/>
            <person name="Johnson S."/>
            <person name="Bishop-Lilly K.A."/>
            <person name="Detter C."/>
            <person name="Han C."/>
            <person name="Sozhamannan S."/>
            <person name="Rosenzweig C.N."/>
            <person name="Skowronski E.W."/>
        </authorList>
    </citation>
    <scope>NUCLEOTIDE SEQUENCE [LARGE SCALE GENOMIC DNA]</scope>
    <source>
        <strain evidence="9 10">AIT1</strain>
    </source>
</reference>
<keyword evidence="1 6" id="KW-0963">Cytoplasm</keyword>
<dbReference type="InterPro" id="IPR004114">
    <property type="entry name" value="THUMP_dom"/>
</dbReference>
<evidence type="ECO:0000313" key="10">
    <source>
        <dbReference type="Proteomes" id="UP000286976"/>
    </source>
</evidence>
<dbReference type="Pfam" id="PF02926">
    <property type="entry name" value="THUMP"/>
    <property type="match status" value="1"/>
</dbReference>
<comment type="catalytic activity">
    <reaction evidence="6">
        <text>guanosine(2069) in 23S rRNA + S-adenosyl-L-methionine = N(2)-methylguanosine(2069) in 23S rRNA + S-adenosyl-L-homocysteine + H(+)</text>
        <dbReference type="Rhea" id="RHEA:43772"/>
        <dbReference type="Rhea" id="RHEA-COMP:10688"/>
        <dbReference type="Rhea" id="RHEA-COMP:10689"/>
        <dbReference type="ChEBI" id="CHEBI:15378"/>
        <dbReference type="ChEBI" id="CHEBI:57856"/>
        <dbReference type="ChEBI" id="CHEBI:59789"/>
        <dbReference type="ChEBI" id="CHEBI:74269"/>
        <dbReference type="ChEBI" id="CHEBI:74481"/>
        <dbReference type="EC" id="2.1.1.264"/>
    </reaction>
</comment>
<dbReference type="Gene3D" id="3.30.2130.30">
    <property type="match status" value="1"/>
</dbReference>
<dbReference type="Proteomes" id="UP000286976">
    <property type="component" value="Unassembled WGS sequence"/>
</dbReference>
<dbReference type="Pfam" id="PF22020">
    <property type="entry name" value="RlmL_1st"/>
    <property type="match status" value="1"/>
</dbReference>
<dbReference type="AlphaFoldDB" id="A0A432X9S3"/>
<evidence type="ECO:0000256" key="2">
    <source>
        <dbReference type="ARBA" id="ARBA00022552"/>
    </source>
</evidence>
<dbReference type="PROSITE" id="PS00092">
    <property type="entry name" value="N6_MTASE"/>
    <property type="match status" value="1"/>
</dbReference>
<comment type="subcellular location">
    <subcellularLocation>
        <location evidence="6">Cytoplasm</location>
    </subcellularLocation>
</comment>
<dbReference type="GO" id="GO:0052915">
    <property type="term" value="F:23S rRNA (guanine(2445)-N(2))-methyltransferase activity"/>
    <property type="evidence" value="ECO:0007669"/>
    <property type="project" value="UniProtKB-UniRule"/>
</dbReference>
<evidence type="ECO:0000313" key="9">
    <source>
        <dbReference type="EMBL" id="RUO44148.1"/>
    </source>
</evidence>
<name>A0A432X9S3_9GAMM</name>
<dbReference type="CDD" id="cd02440">
    <property type="entry name" value="AdoMet_MTases"/>
    <property type="match status" value="1"/>
</dbReference>
<dbReference type="CDD" id="cd11715">
    <property type="entry name" value="THUMP_AdoMetMT"/>
    <property type="match status" value="1"/>
</dbReference>
<evidence type="ECO:0000256" key="6">
    <source>
        <dbReference type="HAMAP-Rule" id="MF_01858"/>
    </source>
</evidence>
<dbReference type="PANTHER" id="PTHR47313">
    <property type="entry name" value="RIBOSOMAL RNA LARGE SUBUNIT METHYLTRANSFERASE K/L"/>
    <property type="match status" value="1"/>
</dbReference>
<evidence type="ECO:0000256" key="1">
    <source>
        <dbReference type="ARBA" id="ARBA00022490"/>
    </source>
</evidence>
<gene>
    <name evidence="6" type="primary">rlmL</name>
    <name evidence="9" type="ORF">CWE15_02995</name>
</gene>
<dbReference type="InterPro" id="IPR054170">
    <property type="entry name" value="RlmL_1st"/>
</dbReference>
<comment type="function">
    <text evidence="6">Specifically methylates the guanine in position 2445 (m2G2445) and the guanine in position 2069 (m7G2069) of 23S rRNA.</text>
</comment>
<evidence type="ECO:0000256" key="3">
    <source>
        <dbReference type="ARBA" id="ARBA00022603"/>
    </source>
</evidence>
<comment type="catalytic activity">
    <reaction evidence="6">
        <text>guanosine(2445) in 23S rRNA + S-adenosyl-L-methionine = N(2)-methylguanosine(2445) in 23S rRNA + S-adenosyl-L-homocysteine + H(+)</text>
        <dbReference type="Rhea" id="RHEA:42740"/>
        <dbReference type="Rhea" id="RHEA-COMP:10215"/>
        <dbReference type="Rhea" id="RHEA-COMP:10216"/>
        <dbReference type="ChEBI" id="CHEBI:15378"/>
        <dbReference type="ChEBI" id="CHEBI:57856"/>
        <dbReference type="ChEBI" id="CHEBI:59789"/>
        <dbReference type="ChEBI" id="CHEBI:74269"/>
        <dbReference type="ChEBI" id="CHEBI:74481"/>
        <dbReference type="EC" id="2.1.1.173"/>
    </reaction>
</comment>
<comment type="similarity">
    <text evidence="6">Belongs to the methyltransferase superfamily. RlmKL family.</text>
</comment>
<evidence type="ECO:0000256" key="4">
    <source>
        <dbReference type="ARBA" id="ARBA00022679"/>
    </source>
</evidence>
<dbReference type="InterPro" id="IPR053943">
    <property type="entry name" value="RlmKL-like_Mtase_CS"/>
</dbReference>
<dbReference type="SUPFAM" id="SSF53335">
    <property type="entry name" value="S-adenosyl-L-methionine-dependent methyltransferases"/>
    <property type="match status" value="2"/>
</dbReference>
<organism evidence="9 10">
    <name type="scientific">Aliidiomarina taiwanensis</name>
    <dbReference type="NCBI Taxonomy" id="946228"/>
    <lineage>
        <taxon>Bacteria</taxon>
        <taxon>Pseudomonadati</taxon>
        <taxon>Pseudomonadota</taxon>
        <taxon>Gammaproteobacteria</taxon>
        <taxon>Alteromonadales</taxon>
        <taxon>Idiomarinaceae</taxon>
        <taxon>Aliidiomarina</taxon>
    </lineage>
</organism>
<dbReference type="GO" id="GO:0005737">
    <property type="term" value="C:cytoplasm"/>
    <property type="evidence" value="ECO:0007669"/>
    <property type="project" value="UniProtKB-SubCell"/>
</dbReference>
<dbReference type="EC" id="2.1.1.264" evidence="6"/>
<dbReference type="PROSITE" id="PS51165">
    <property type="entry name" value="THUMP"/>
    <property type="match status" value="1"/>
</dbReference>
<dbReference type="Pfam" id="PF10672">
    <property type="entry name" value="Methyltrans_SAM"/>
    <property type="match status" value="1"/>
</dbReference>
<dbReference type="InterPro" id="IPR017244">
    <property type="entry name" value="23SrRNA_methyltr_KL"/>
</dbReference>